<evidence type="ECO:0000313" key="8">
    <source>
        <dbReference type="Proteomes" id="UP001143330"/>
    </source>
</evidence>
<dbReference type="AlphaFoldDB" id="A0A9W6NAB4"/>
<accession>A0A9W6NAB4</accession>
<sequence length="155" mass="16782">MSPRAVIARTATVAARTITARTITAHVIRTVRHSAPLQVGLVIGYWLAGEALVRLFGLPLPGGIVGLVIVLALLASRRLKTQSMRRGAQWLLADMLLFFVPAVLAVLDHHELLGLTGLKILFVILLSTVSVMIATAFTVDRCYRWRAAHGASAPR</sequence>
<dbReference type="PANTHER" id="PTHR33931">
    <property type="entry name" value="HOLIN-LIKE PROTEIN CIDA-RELATED"/>
    <property type="match status" value="1"/>
</dbReference>
<proteinExistence type="predicted"/>
<reference evidence="7" key="2">
    <citation type="submission" date="2023-01" db="EMBL/GenBank/DDBJ databases">
        <authorList>
            <person name="Sun Q."/>
            <person name="Evtushenko L."/>
        </authorList>
    </citation>
    <scope>NUCLEOTIDE SEQUENCE</scope>
    <source>
        <strain evidence="7">VKM B-2789</strain>
    </source>
</reference>
<evidence type="ECO:0000313" key="7">
    <source>
        <dbReference type="EMBL" id="GLK84279.1"/>
    </source>
</evidence>
<evidence type="ECO:0000256" key="5">
    <source>
        <dbReference type="ARBA" id="ARBA00023136"/>
    </source>
</evidence>
<evidence type="ECO:0000256" key="3">
    <source>
        <dbReference type="ARBA" id="ARBA00022692"/>
    </source>
</evidence>
<comment type="caution">
    <text evidence="7">The sequence shown here is derived from an EMBL/GenBank/DDBJ whole genome shotgun (WGS) entry which is preliminary data.</text>
</comment>
<gene>
    <name evidence="7" type="ORF">GCM10017653_23490</name>
</gene>
<dbReference type="GO" id="GO:0005886">
    <property type="term" value="C:plasma membrane"/>
    <property type="evidence" value="ECO:0007669"/>
    <property type="project" value="UniProtKB-SubCell"/>
</dbReference>
<reference evidence="7" key="1">
    <citation type="journal article" date="2014" name="Int. J. Syst. Evol. Microbiol.">
        <title>Complete genome sequence of Corynebacterium casei LMG S-19264T (=DSM 44701T), isolated from a smear-ripened cheese.</title>
        <authorList>
            <consortium name="US DOE Joint Genome Institute (JGI-PGF)"/>
            <person name="Walter F."/>
            <person name="Albersmeier A."/>
            <person name="Kalinowski J."/>
            <person name="Ruckert C."/>
        </authorList>
    </citation>
    <scope>NUCLEOTIDE SEQUENCE</scope>
    <source>
        <strain evidence="7">VKM B-2789</strain>
    </source>
</reference>
<dbReference type="Pfam" id="PF03788">
    <property type="entry name" value="LrgA"/>
    <property type="match status" value="1"/>
</dbReference>
<keyword evidence="8" id="KW-1185">Reference proteome</keyword>
<keyword evidence="2" id="KW-1003">Cell membrane</keyword>
<feature type="transmembrane region" description="Helical" evidence="6">
    <location>
        <begin position="119"/>
        <end position="139"/>
    </location>
</feature>
<keyword evidence="4 6" id="KW-1133">Transmembrane helix</keyword>
<evidence type="ECO:0000256" key="4">
    <source>
        <dbReference type="ARBA" id="ARBA00022989"/>
    </source>
</evidence>
<keyword evidence="3 6" id="KW-0812">Transmembrane</keyword>
<keyword evidence="5 6" id="KW-0472">Membrane</keyword>
<evidence type="ECO:0000256" key="2">
    <source>
        <dbReference type="ARBA" id="ARBA00022475"/>
    </source>
</evidence>
<name>A0A9W6NAB4_9HYPH</name>
<organism evidence="7 8">
    <name type="scientific">Ancylobacter defluvii</name>
    <dbReference type="NCBI Taxonomy" id="1282440"/>
    <lineage>
        <taxon>Bacteria</taxon>
        <taxon>Pseudomonadati</taxon>
        <taxon>Pseudomonadota</taxon>
        <taxon>Alphaproteobacteria</taxon>
        <taxon>Hyphomicrobiales</taxon>
        <taxon>Xanthobacteraceae</taxon>
        <taxon>Ancylobacter</taxon>
    </lineage>
</organism>
<protein>
    <recommendedName>
        <fullName evidence="9">CidA/LrgA family protein</fullName>
    </recommendedName>
</protein>
<dbReference type="PANTHER" id="PTHR33931:SF2">
    <property type="entry name" value="HOLIN-LIKE PROTEIN CIDA"/>
    <property type="match status" value="1"/>
</dbReference>
<dbReference type="Proteomes" id="UP001143330">
    <property type="component" value="Unassembled WGS sequence"/>
</dbReference>
<comment type="subcellular location">
    <subcellularLocation>
        <location evidence="1">Cell membrane</location>
        <topology evidence="1">Multi-pass membrane protein</topology>
    </subcellularLocation>
</comment>
<evidence type="ECO:0000256" key="1">
    <source>
        <dbReference type="ARBA" id="ARBA00004651"/>
    </source>
</evidence>
<dbReference type="InterPro" id="IPR005538">
    <property type="entry name" value="LrgA/CidA"/>
</dbReference>
<dbReference type="EMBL" id="BSFM01000012">
    <property type="protein sequence ID" value="GLK84279.1"/>
    <property type="molecule type" value="Genomic_DNA"/>
</dbReference>
<feature type="transmembrane region" description="Helical" evidence="6">
    <location>
        <begin position="87"/>
        <end position="107"/>
    </location>
</feature>
<evidence type="ECO:0008006" key="9">
    <source>
        <dbReference type="Google" id="ProtNLM"/>
    </source>
</evidence>
<evidence type="ECO:0000256" key="6">
    <source>
        <dbReference type="SAM" id="Phobius"/>
    </source>
</evidence>
<feature type="transmembrane region" description="Helical" evidence="6">
    <location>
        <begin position="55"/>
        <end position="75"/>
    </location>
</feature>